<dbReference type="AlphaFoldDB" id="A0A1M7G0B2"/>
<evidence type="ECO:0000259" key="2">
    <source>
        <dbReference type="Pfam" id="PF00296"/>
    </source>
</evidence>
<dbReference type="NCBIfam" id="TIGR03558">
    <property type="entry name" value="oxido_grp_1"/>
    <property type="match status" value="1"/>
</dbReference>
<evidence type="ECO:0000313" key="4">
    <source>
        <dbReference type="Proteomes" id="UP000184206"/>
    </source>
</evidence>
<dbReference type="Pfam" id="PF00296">
    <property type="entry name" value="Bac_luciferase"/>
    <property type="match status" value="1"/>
</dbReference>
<dbReference type="InterPro" id="IPR050766">
    <property type="entry name" value="Bact_Lucif_Oxidored"/>
</dbReference>
<dbReference type="PANTHER" id="PTHR30137">
    <property type="entry name" value="LUCIFERASE-LIKE MONOOXYGENASE"/>
    <property type="match status" value="1"/>
</dbReference>
<dbReference type="InterPro" id="IPR011251">
    <property type="entry name" value="Luciferase-like_dom"/>
</dbReference>
<dbReference type="InterPro" id="IPR019949">
    <property type="entry name" value="CmoO-like"/>
</dbReference>
<dbReference type="PANTHER" id="PTHR30137:SF6">
    <property type="entry name" value="LUCIFERASE-LIKE MONOOXYGENASE"/>
    <property type="match status" value="1"/>
</dbReference>
<accession>A0A1M7G0B2</accession>
<dbReference type="RefSeq" id="WP_072709981.1">
    <property type="nucleotide sequence ID" value="NZ_FRCF01000005.1"/>
</dbReference>
<gene>
    <name evidence="3" type="ORF">SAMN02745189_01542</name>
</gene>
<name>A0A1M7G0B2_9BACL</name>
<organism evidence="3 4">
    <name type="scientific">Lacicoccus alkaliphilus DSM 16010</name>
    <dbReference type="NCBI Taxonomy" id="1123231"/>
    <lineage>
        <taxon>Bacteria</taxon>
        <taxon>Bacillati</taxon>
        <taxon>Bacillota</taxon>
        <taxon>Bacilli</taxon>
        <taxon>Bacillales</taxon>
        <taxon>Salinicoccaceae</taxon>
        <taxon>Lacicoccus</taxon>
    </lineage>
</organism>
<comment type="similarity">
    <text evidence="1">To bacterial alkanal monooxygenase alpha and beta chains.</text>
</comment>
<dbReference type="SUPFAM" id="SSF51679">
    <property type="entry name" value="Bacterial luciferase-like"/>
    <property type="match status" value="1"/>
</dbReference>
<protein>
    <submittedName>
        <fullName evidence="3">Luciferase family oxidoreductase, group 1</fullName>
    </submittedName>
</protein>
<dbReference type="Proteomes" id="UP000184206">
    <property type="component" value="Unassembled WGS sequence"/>
</dbReference>
<dbReference type="GO" id="GO:0005829">
    <property type="term" value="C:cytosol"/>
    <property type="evidence" value="ECO:0007669"/>
    <property type="project" value="TreeGrafter"/>
</dbReference>
<dbReference type="OrthoDB" id="9780518at2"/>
<dbReference type="STRING" id="1123231.SAMN02745189_01542"/>
<sequence length="335" mass="36500">MTKRVPLNLLELVGISEGQAVREAIEAAMENAELIDQLGFKRLWFAEHHNTRSLASAATAQLIGMAADRTENIRVGSGGIMLPNHSPLQVAENFGTIAQMHPDRVDLGLGRAPGTDSRTSQLITRSNSDAQNFANSIYDMIGWFSDDGMGKSVPVTSTVGTGTHIPIWVLGSSVNGASIAGQLGLPYSIATHFTPDDYKEKIDIYRSAFSTDSPTAQIDAPYVMAGINVIVAPTDEEAEKLWTTSQQMIADMQTGRQRPLQPPMDPDELGTAEERAMMDGMFSIKAVGSPETVKKQLEAFAEDTGADELIIVTYTHDPEKRKQSMELLADLWFED</sequence>
<reference evidence="3 4" key="1">
    <citation type="submission" date="2016-11" db="EMBL/GenBank/DDBJ databases">
        <authorList>
            <person name="Jaros S."/>
            <person name="Januszkiewicz K."/>
            <person name="Wedrychowicz H."/>
        </authorList>
    </citation>
    <scope>NUCLEOTIDE SEQUENCE [LARGE SCALE GENOMIC DNA]</scope>
    <source>
        <strain evidence="3 4">DSM 16010</strain>
    </source>
</reference>
<evidence type="ECO:0000313" key="3">
    <source>
        <dbReference type="EMBL" id="SHM09794.1"/>
    </source>
</evidence>
<dbReference type="GO" id="GO:0016705">
    <property type="term" value="F:oxidoreductase activity, acting on paired donors, with incorporation or reduction of molecular oxygen"/>
    <property type="evidence" value="ECO:0007669"/>
    <property type="project" value="InterPro"/>
</dbReference>
<dbReference type="Gene3D" id="3.20.20.30">
    <property type="entry name" value="Luciferase-like domain"/>
    <property type="match status" value="1"/>
</dbReference>
<evidence type="ECO:0000256" key="1">
    <source>
        <dbReference type="ARBA" id="ARBA00007789"/>
    </source>
</evidence>
<feature type="domain" description="Luciferase-like" evidence="2">
    <location>
        <begin position="23"/>
        <end position="307"/>
    </location>
</feature>
<dbReference type="EMBL" id="FRCF01000005">
    <property type="protein sequence ID" value="SHM09794.1"/>
    <property type="molecule type" value="Genomic_DNA"/>
</dbReference>
<proteinExistence type="predicted"/>
<dbReference type="InterPro" id="IPR036661">
    <property type="entry name" value="Luciferase-like_sf"/>
</dbReference>
<keyword evidence="4" id="KW-1185">Reference proteome</keyword>